<evidence type="ECO:0000313" key="1">
    <source>
        <dbReference type="EMBL" id="KKW21702.1"/>
    </source>
</evidence>
<reference evidence="1 2" key="1">
    <citation type="journal article" date="2015" name="Nature">
        <title>rRNA introns, odd ribosomes, and small enigmatic genomes across a large radiation of phyla.</title>
        <authorList>
            <person name="Brown C.T."/>
            <person name="Hug L.A."/>
            <person name="Thomas B.C."/>
            <person name="Sharon I."/>
            <person name="Castelle C.J."/>
            <person name="Singh A."/>
            <person name="Wilkins M.J."/>
            <person name="Williams K.H."/>
            <person name="Banfield J.F."/>
        </authorList>
    </citation>
    <scope>NUCLEOTIDE SEQUENCE [LARGE SCALE GENOMIC DNA]</scope>
</reference>
<feature type="non-terminal residue" evidence="1">
    <location>
        <position position="81"/>
    </location>
</feature>
<proteinExistence type="predicted"/>
<comment type="caution">
    <text evidence="1">The sequence shown here is derived from an EMBL/GenBank/DDBJ whole genome shotgun (WGS) entry which is preliminary data.</text>
</comment>
<accession>A0A0G1Z2V4</accession>
<protein>
    <submittedName>
        <fullName evidence="1">Uncharacterized protein</fullName>
    </submittedName>
</protein>
<evidence type="ECO:0000313" key="2">
    <source>
        <dbReference type="Proteomes" id="UP000034201"/>
    </source>
</evidence>
<dbReference type="EMBL" id="LCQQ01000001">
    <property type="protein sequence ID" value="KKW21702.1"/>
    <property type="molecule type" value="Genomic_DNA"/>
</dbReference>
<sequence length="81" mass="9053">MKGISFPVFKTKSEGISQKFSLEDPAERRKYFDAKAGPEIEKLRGYLRDNTFVGFLLGPKNSGKGTYSKLFMEAVGSERVA</sequence>
<gene>
    <name evidence="1" type="ORF">UY61_C0001G0017</name>
</gene>
<dbReference type="AlphaFoldDB" id="A0A0G1Z2V4"/>
<name>A0A0G1Z2V4_9BACT</name>
<organism evidence="1 2">
    <name type="scientific">Candidatus Adlerbacteria bacterium GW2011_GWC1_50_9</name>
    <dbReference type="NCBI Taxonomy" id="1618608"/>
    <lineage>
        <taxon>Bacteria</taxon>
        <taxon>Candidatus Adleribacteriota</taxon>
    </lineage>
</organism>
<dbReference type="Proteomes" id="UP000034201">
    <property type="component" value="Unassembled WGS sequence"/>
</dbReference>